<dbReference type="NCBIfam" id="TIGR00624">
    <property type="entry name" value="tag"/>
    <property type="match status" value="1"/>
</dbReference>
<dbReference type="Proteomes" id="UP000623795">
    <property type="component" value="Unassembled WGS sequence"/>
</dbReference>
<evidence type="ECO:0000313" key="1">
    <source>
        <dbReference type="EMBL" id="NMG43346.1"/>
    </source>
</evidence>
<keyword evidence="1" id="KW-0378">Hydrolase</keyword>
<dbReference type="PANTHER" id="PTHR30037:SF4">
    <property type="entry name" value="DNA-3-METHYLADENINE GLYCOSYLASE I"/>
    <property type="match status" value="1"/>
</dbReference>
<reference evidence="1 2" key="1">
    <citation type="submission" date="2019-12" db="EMBL/GenBank/DDBJ databases">
        <title>Comparative genomics gives insights into the taxonomy of the Azoarcus-Aromatoleum group and reveals separate origins of nif in the plant-associated Azoarcus and non-plant-associated Aromatoleum sub-groups.</title>
        <authorList>
            <person name="Lafos M."/>
            <person name="Maluk M."/>
            <person name="Batista M."/>
            <person name="Junghare M."/>
            <person name="Carmona M."/>
            <person name="Faoro H."/>
            <person name="Cruz L.M."/>
            <person name="Battistoni F."/>
            <person name="De Souza E."/>
            <person name="Pedrosa F."/>
            <person name="Chen W.-M."/>
            <person name="Poole P.S."/>
            <person name="Dixon R.A."/>
            <person name="James E.K."/>
        </authorList>
    </citation>
    <scope>NUCLEOTIDE SEQUENCE [LARGE SCALE GENOMIC DNA]</scope>
    <source>
        <strain evidence="1 2">Td21</strain>
    </source>
</reference>
<accession>A0ABX1PXZ3</accession>
<dbReference type="SUPFAM" id="SSF48150">
    <property type="entry name" value="DNA-glycosylase"/>
    <property type="match status" value="1"/>
</dbReference>
<dbReference type="EMBL" id="WTVN01000006">
    <property type="protein sequence ID" value="NMG43346.1"/>
    <property type="molecule type" value="Genomic_DNA"/>
</dbReference>
<organism evidence="1 2">
    <name type="scientific">Aromatoleum toluvorans</name>
    <dbReference type="NCBI Taxonomy" id="92002"/>
    <lineage>
        <taxon>Bacteria</taxon>
        <taxon>Pseudomonadati</taxon>
        <taxon>Pseudomonadota</taxon>
        <taxon>Betaproteobacteria</taxon>
        <taxon>Rhodocyclales</taxon>
        <taxon>Rhodocyclaceae</taxon>
        <taxon>Aromatoleum</taxon>
    </lineage>
</organism>
<gene>
    <name evidence="1" type="primary">tag</name>
    <name evidence="1" type="ORF">GPA22_06315</name>
</gene>
<evidence type="ECO:0000313" key="2">
    <source>
        <dbReference type="Proteomes" id="UP000623795"/>
    </source>
</evidence>
<dbReference type="InterPro" id="IPR052891">
    <property type="entry name" value="DNA-3mA_glycosylase"/>
</dbReference>
<proteinExistence type="predicted"/>
<dbReference type="PANTHER" id="PTHR30037">
    <property type="entry name" value="DNA-3-METHYLADENINE GLYCOSYLASE 1"/>
    <property type="match status" value="1"/>
</dbReference>
<dbReference type="GO" id="GO:0008725">
    <property type="term" value="F:DNA-3-methyladenine glycosylase activity"/>
    <property type="evidence" value="ECO:0007669"/>
    <property type="project" value="UniProtKB-EC"/>
</dbReference>
<dbReference type="EC" id="3.2.2.20" evidence="1"/>
<keyword evidence="2" id="KW-1185">Reference proteome</keyword>
<comment type="caution">
    <text evidence="1">The sequence shown here is derived from an EMBL/GenBank/DDBJ whole genome shotgun (WGS) entry which is preliminary data.</text>
</comment>
<dbReference type="InterPro" id="IPR011257">
    <property type="entry name" value="DNA_glycosylase"/>
</dbReference>
<dbReference type="InterPro" id="IPR004597">
    <property type="entry name" value="Tag"/>
</dbReference>
<protein>
    <submittedName>
        <fullName evidence="1">DNA-3-methyladenine glycosylase I</fullName>
        <ecNumber evidence="1">3.2.2.20</ecNumber>
    </submittedName>
</protein>
<dbReference type="Gene3D" id="1.10.340.30">
    <property type="entry name" value="Hypothetical protein, domain 2"/>
    <property type="match status" value="1"/>
</dbReference>
<dbReference type="RefSeq" id="WP_169255245.1">
    <property type="nucleotide sequence ID" value="NZ_WTVN01000006.1"/>
</dbReference>
<sequence>MTQRCAWAGSDPLYIHYHDTEWGVPTDDARTLFEFLVLEGAQAGLSWITVLRKRERYRAVFDGFDPERIVRYGDAKKAELLADPGIIRNRAKIDAAIVNARAWLDLQEAGTDPVAWLWSFVGGQPVQNAFSALGEIPATTPQSDAMSKALKARGFKFVGSTICYALMQAAGMTNDHVVSCPRHDAVTALARTRGCA</sequence>
<dbReference type="InterPro" id="IPR005019">
    <property type="entry name" value="Adenine_glyco"/>
</dbReference>
<name>A0ABX1PXZ3_9RHOO</name>
<keyword evidence="1" id="KW-0326">Glycosidase</keyword>
<dbReference type="Pfam" id="PF03352">
    <property type="entry name" value="Adenine_glyco"/>
    <property type="match status" value="1"/>
</dbReference>